<keyword evidence="2" id="KW-1185">Reference proteome</keyword>
<dbReference type="AlphaFoldDB" id="B0JTN9"/>
<name>B0JTN9_MICAN</name>
<dbReference type="EnsemblBacteria" id="BAG04342">
    <property type="protein sequence ID" value="BAG04342"/>
    <property type="gene ID" value="MAE_45200"/>
</dbReference>
<dbReference type="HOGENOM" id="CLU_3119837_0_0_3"/>
<dbReference type="Proteomes" id="UP000001510">
    <property type="component" value="Chromosome"/>
</dbReference>
<dbReference type="PaxDb" id="449447-MAE_45200"/>
<protein>
    <submittedName>
        <fullName evidence="1">Uncharacterized protein</fullName>
    </submittedName>
</protein>
<evidence type="ECO:0000313" key="2">
    <source>
        <dbReference type="Proteomes" id="UP000001510"/>
    </source>
</evidence>
<evidence type="ECO:0000313" key="1">
    <source>
        <dbReference type="EMBL" id="BAG04342.1"/>
    </source>
</evidence>
<organism evidence="1 2">
    <name type="scientific">Microcystis aeruginosa (strain NIES-843 / IAM M-2473)</name>
    <dbReference type="NCBI Taxonomy" id="449447"/>
    <lineage>
        <taxon>Bacteria</taxon>
        <taxon>Bacillati</taxon>
        <taxon>Cyanobacteriota</taxon>
        <taxon>Cyanophyceae</taxon>
        <taxon>Oscillatoriophycideae</taxon>
        <taxon>Chroococcales</taxon>
        <taxon>Microcystaceae</taxon>
        <taxon>Microcystis</taxon>
    </lineage>
</organism>
<dbReference type="KEGG" id="mar:MAE_45200"/>
<proteinExistence type="predicted"/>
<dbReference type="EMBL" id="AP009552">
    <property type="protein sequence ID" value="BAG04342.1"/>
    <property type="molecule type" value="Genomic_DNA"/>
</dbReference>
<gene>
    <name evidence="1" type="ordered locus">MAE_45200</name>
</gene>
<accession>B0JTN9</accession>
<sequence length="50" mass="5889">MSNILWLKVDTTLGVSPVGIVSKSIVKYRQTEFHFRNSFHFYFERLILLG</sequence>
<reference evidence="1 2" key="1">
    <citation type="journal article" date="2007" name="DNA Res.">
        <title>Complete genomic structure of the bloom-forming toxic cyanobacterium Microcystis aeruginosa NIES-843.</title>
        <authorList>
            <person name="Kaneko T."/>
            <person name="Nakajima N."/>
            <person name="Okamoto S."/>
            <person name="Suzuki I."/>
            <person name="Tanabe Y."/>
            <person name="Tamaoki M."/>
            <person name="Nakamura Y."/>
            <person name="Kasai F."/>
            <person name="Watanabe A."/>
            <person name="Kawashima K."/>
            <person name="Kishida Y."/>
            <person name="Ono A."/>
            <person name="Shimizu Y."/>
            <person name="Takahashi C."/>
            <person name="Minami C."/>
            <person name="Fujishiro T."/>
            <person name="Kohara M."/>
            <person name="Katoh M."/>
            <person name="Nakazaki N."/>
            <person name="Nakayama S."/>
            <person name="Yamada M."/>
            <person name="Tabata S."/>
            <person name="Watanabe M.M."/>
        </authorList>
    </citation>
    <scope>NUCLEOTIDE SEQUENCE [LARGE SCALE GENOMIC DNA]</scope>
    <source>
        <strain evidence="2">NIES-843 / IAM M-247</strain>
    </source>
</reference>